<sequence length="191" mass="21732">MLNIINVLKGKVYFEGLLKISINLGENKKAQLDAKNKLNKRKNDCIFASILYYYEIKIRTIGTDYSSFGFRNTKGYIVLGNAGYIWYSPVPLGKEKVSFQIPISWNAGDILGCGLVFPPTKMIEKHPYVFFTQNGNQIGKAVLLKEESDDYFSLYLSLNCLSIEANFGNDLDAKPFCFDVSKHLFAEEFYN</sequence>
<evidence type="ECO:0000313" key="2">
    <source>
        <dbReference type="Proteomes" id="UP001497535"/>
    </source>
</evidence>
<dbReference type="Proteomes" id="UP001497535">
    <property type="component" value="Unassembled WGS sequence"/>
</dbReference>
<accession>A0ACB0Y5K3</accession>
<keyword evidence="2" id="KW-1185">Reference proteome</keyword>
<proteinExistence type="predicted"/>
<name>A0ACB0Y5K3_MELEN</name>
<reference evidence="1" key="1">
    <citation type="submission" date="2023-11" db="EMBL/GenBank/DDBJ databases">
        <authorList>
            <person name="Poullet M."/>
        </authorList>
    </citation>
    <scope>NUCLEOTIDE SEQUENCE</scope>
    <source>
        <strain evidence="1">E1834</strain>
    </source>
</reference>
<protein>
    <submittedName>
        <fullName evidence="1">Uncharacterized protein</fullName>
    </submittedName>
</protein>
<dbReference type="EMBL" id="CAVMJV010000006">
    <property type="protein sequence ID" value="CAK5032854.1"/>
    <property type="molecule type" value="Genomic_DNA"/>
</dbReference>
<organism evidence="1 2">
    <name type="scientific">Meloidogyne enterolobii</name>
    <name type="common">Root-knot nematode worm</name>
    <name type="synonym">Meloidogyne mayaguensis</name>
    <dbReference type="NCBI Taxonomy" id="390850"/>
    <lineage>
        <taxon>Eukaryota</taxon>
        <taxon>Metazoa</taxon>
        <taxon>Ecdysozoa</taxon>
        <taxon>Nematoda</taxon>
        <taxon>Chromadorea</taxon>
        <taxon>Rhabditida</taxon>
        <taxon>Tylenchina</taxon>
        <taxon>Tylenchomorpha</taxon>
        <taxon>Tylenchoidea</taxon>
        <taxon>Meloidogynidae</taxon>
        <taxon>Meloidogyninae</taxon>
        <taxon>Meloidogyne</taxon>
    </lineage>
</organism>
<gene>
    <name evidence="1" type="ORF">MENTE1834_LOCUS7980</name>
</gene>
<comment type="caution">
    <text evidence="1">The sequence shown here is derived from an EMBL/GenBank/DDBJ whole genome shotgun (WGS) entry which is preliminary data.</text>
</comment>
<evidence type="ECO:0000313" key="1">
    <source>
        <dbReference type="EMBL" id="CAK5032854.1"/>
    </source>
</evidence>